<gene>
    <name evidence="2" type="primary">soj</name>
    <name evidence="2" type="ORF">MFERI14822_00852</name>
</gene>
<dbReference type="Pfam" id="PF13614">
    <property type="entry name" value="AAA_31"/>
    <property type="match status" value="1"/>
</dbReference>
<dbReference type="SUPFAM" id="SSF52540">
    <property type="entry name" value="P-loop containing nucleoside triphosphate hydrolases"/>
    <property type="match status" value="1"/>
</dbReference>
<dbReference type="Gene3D" id="3.40.50.300">
    <property type="entry name" value="P-loop containing nucleotide triphosphate hydrolases"/>
    <property type="match status" value="1"/>
</dbReference>
<name>A0AAX3TG68_9MOLU</name>
<dbReference type="EMBL" id="CP104008">
    <property type="protein sequence ID" value="WFQ93059.1"/>
    <property type="molecule type" value="Genomic_DNA"/>
</dbReference>
<evidence type="ECO:0000313" key="3">
    <source>
        <dbReference type="Proteomes" id="UP001178743"/>
    </source>
</evidence>
<organism evidence="2 3">
    <name type="scientific">Mycoplasma feriruminatoris</name>
    <dbReference type="NCBI Taxonomy" id="1179777"/>
    <lineage>
        <taxon>Bacteria</taxon>
        <taxon>Bacillati</taxon>
        <taxon>Mycoplasmatota</taxon>
        <taxon>Mollicutes</taxon>
        <taxon>Mycoplasmataceae</taxon>
        <taxon>Mycoplasma</taxon>
    </lineage>
</organism>
<dbReference type="EC" id="3.6.-.-" evidence="2"/>
<dbReference type="PANTHER" id="PTHR13696">
    <property type="entry name" value="P-LOOP CONTAINING NUCLEOSIDE TRIPHOSPHATE HYDROLASE"/>
    <property type="match status" value="1"/>
</dbReference>
<feature type="domain" description="AAA" evidence="1">
    <location>
        <begin position="5"/>
        <end position="179"/>
    </location>
</feature>
<dbReference type="Proteomes" id="UP001178743">
    <property type="component" value="Chromosome"/>
</dbReference>
<dbReference type="InterPro" id="IPR050678">
    <property type="entry name" value="DNA_Partitioning_ATPase"/>
</dbReference>
<dbReference type="RefSeq" id="WP_278307516.1">
    <property type="nucleotide sequence ID" value="NZ_CP104008.1"/>
</dbReference>
<accession>A0AAX3TG68</accession>
<dbReference type="AlphaFoldDB" id="A0AAX3TG68"/>
<dbReference type="CDD" id="cd02042">
    <property type="entry name" value="ParAB_family"/>
    <property type="match status" value="1"/>
</dbReference>
<evidence type="ECO:0000313" key="2">
    <source>
        <dbReference type="EMBL" id="WFQ93059.1"/>
    </source>
</evidence>
<sequence>MTKTNVISFGGLKGGVGKTTINLNVAGALAKQGKKVLVMDFDPQASITQVLRKSVDQIKNTLGSEKWLEEETTYEELKKTILESFIENIDFVPATLMLEKYNRQLVTLANREKFLLSNIVKIGEEEGLLSKYDHIIIDTNPAFDPIAENVYMTCAFRGGVIQITNDDPFSLTGIIKNLKVWEKRYMNDRFFQVPNALKAILINKLKSNNLSKNIVNLLNNDDFMYRHLVLKTVIIENGAIKKSIFQQKNKNGELKLDFAIDNKKLNNWKKPKWIKENYKLDSLIKEGNPILNLIKELQEMGILN</sequence>
<evidence type="ECO:0000259" key="1">
    <source>
        <dbReference type="Pfam" id="PF13614"/>
    </source>
</evidence>
<protein>
    <submittedName>
        <fullName evidence="2">Sporulation initiation inhibitor protein Soj</fullName>
        <ecNumber evidence="2">3.6.-.-</ecNumber>
    </submittedName>
</protein>
<dbReference type="GO" id="GO:0016787">
    <property type="term" value="F:hydrolase activity"/>
    <property type="evidence" value="ECO:0007669"/>
    <property type="project" value="UniProtKB-KW"/>
</dbReference>
<dbReference type="PANTHER" id="PTHR13696:SF52">
    <property type="entry name" value="PARA FAMILY PROTEIN CT_582"/>
    <property type="match status" value="1"/>
</dbReference>
<reference evidence="2" key="1">
    <citation type="submission" date="2022-06" db="EMBL/GenBank/DDBJ databases">
        <title>Comparative genomic analysis of Mycoplasma feriruminatoris and the Mycoplasma mycoides cluster.</title>
        <authorList>
            <person name="Baby V."/>
            <person name="Ambroset C."/>
            <person name="Gaurivaud P."/>
            <person name="Boury C."/>
            <person name="Guichoux E."/>
            <person name="Lartigue C."/>
            <person name="Tardy F."/>
            <person name="Sirand-Pugnet P."/>
        </authorList>
    </citation>
    <scope>NUCLEOTIDE SEQUENCE</scope>
    <source>
        <strain evidence="2">L14822</strain>
    </source>
</reference>
<keyword evidence="2" id="KW-0378">Hydrolase</keyword>
<proteinExistence type="predicted"/>
<dbReference type="InterPro" id="IPR025669">
    <property type="entry name" value="AAA_dom"/>
</dbReference>
<dbReference type="InterPro" id="IPR027417">
    <property type="entry name" value="P-loop_NTPase"/>
</dbReference>